<dbReference type="InterPro" id="IPR003593">
    <property type="entry name" value="AAA+_ATPase"/>
</dbReference>
<feature type="domain" description="ABC transporter" evidence="6">
    <location>
        <begin position="2"/>
        <end position="232"/>
    </location>
</feature>
<dbReference type="PANTHER" id="PTHR43335:SF4">
    <property type="entry name" value="ABC TRANSPORTER, ATP-BINDING PROTEIN"/>
    <property type="match status" value="1"/>
</dbReference>
<keyword evidence="4 7" id="KW-0067">ATP-binding</keyword>
<accession>A0A8J6P8F4</accession>
<feature type="region of interest" description="Disordered" evidence="5">
    <location>
        <begin position="323"/>
        <end position="346"/>
    </location>
</feature>
<dbReference type="GO" id="GO:0016887">
    <property type="term" value="F:ATP hydrolysis activity"/>
    <property type="evidence" value="ECO:0007669"/>
    <property type="project" value="InterPro"/>
</dbReference>
<gene>
    <name evidence="7" type="ORF">H8702_10775</name>
</gene>
<dbReference type="InterPro" id="IPR003439">
    <property type="entry name" value="ABC_transporter-like_ATP-bd"/>
</dbReference>
<dbReference type="PROSITE" id="PS50893">
    <property type="entry name" value="ABC_TRANSPORTER_2"/>
    <property type="match status" value="1"/>
</dbReference>
<name>A0A8J6P8F4_9FIRM</name>
<dbReference type="RefSeq" id="WP_093987772.1">
    <property type="nucleotide sequence ID" value="NZ_FYDD01000002.1"/>
</dbReference>
<organism evidence="7 8">
    <name type="scientific">Massiliimalia timonensis</name>
    <dbReference type="NCBI Taxonomy" id="1987501"/>
    <lineage>
        <taxon>Bacteria</taxon>
        <taxon>Bacillati</taxon>
        <taxon>Bacillota</taxon>
        <taxon>Clostridia</taxon>
        <taxon>Eubacteriales</taxon>
        <taxon>Oscillospiraceae</taxon>
        <taxon>Massiliimalia</taxon>
    </lineage>
</organism>
<dbReference type="SUPFAM" id="SSF52540">
    <property type="entry name" value="P-loop containing nucleoside triphosphate hydrolases"/>
    <property type="match status" value="1"/>
</dbReference>
<dbReference type="OrthoDB" id="9775135at2"/>
<sequence length="346" mass="38564">MIEIKNLTKRYGNKMAVDNVSFTVNKGEILGFLGPNGAGKSTTMNILTGYLSATEGQAIIDGFDILENPTEAKKKIGYLPEQPPLYVDMTVDEYLDFMYDLKRVKVGASKKTHISEICSLVKISHVRKRLIRNLSKGYKQRVGIAQALLGNPEVLILDEPTVGLDPKQIIEIRTLIKSLSESHTVILSSHILPEIQAVCDRVIVINQGKLVADDTESNLSNKLSDDIRYTIRIDGPEKDVLSMLRSIPAMTEVQALGMREPGVYEYNIEAEKGFDIRREVFKRAAGRNWPIMGLKSSELTLEDIFLQLTEGRMDDTVLVAPVNVEEPETEPVEKADSEEKDGGDEE</sequence>
<evidence type="ECO:0000256" key="1">
    <source>
        <dbReference type="ARBA" id="ARBA00005417"/>
    </source>
</evidence>
<dbReference type="EMBL" id="JACRTL010000006">
    <property type="protein sequence ID" value="MBC8611580.1"/>
    <property type="molecule type" value="Genomic_DNA"/>
</dbReference>
<evidence type="ECO:0000313" key="8">
    <source>
        <dbReference type="Proteomes" id="UP000632659"/>
    </source>
</evidence>
<keyword evidence="8" id="KW-1185">Reference proteome</keyword>
<proteinExistence type="inferred from homology"/>
<reference evidence="7" key="1">
    <citation type="submission" date="2020-08" db="EMBL/GenBank/DDBJ databases">
        <title>Genome public.</title>
        <authorList>
            <person name="Liu C."/>
            <person name="Sun Q."/>
        </authorList>
    </citation>
    <scope>NUCLEOTIDE SEQUENCE</scope>
    <source>
        <strain evidence="7">NSJ-15</strain>
    </source>
</reference>
<comment type="similarity">
    <text evidence="1">Belongs to the ABC transporter superfamily.</text>
</comment>
<dbReference type="InterPro" id="IPR027417">
    <property type="entry name" value="P-loop_NTPase"/>
</dbReference>
<evidence type="ECO:0000256" key="2">
    <source>
        <dbReference type="ARBA" id="ARBA00022448"/>
    </source>
</evidence>
<dbReference type="SMART" id="SM00382">
    <property type="entry name" value="AAA"/>
    <property type="match status" value="1"/>
</dbReference>
<keyword evidence="3" id="KW-0547">Nucleotide-binding</keyword>
<evidence type="ECO:0000256" key="4">
    <source>
        <dbReference type="ARBA" id="ARBA00022840"/>
    </source>
</evidence>
<dbReference type="PANTHER" id="PTHR43335">
    <property type="entry name" value="ABC TRANSPORTER, ATP-BINDING PROTEIN"/>
    <property type="match status" value="1"/>
</dbReference>
<evidence type="ECO:0000256" key="3">
    <source>
        <dbReference type="ARBA" id="ARBA00022741"/>
    </source>
</evidence>
<comment type="caution">
    <text evidence="7">The sequence shown here is derived from an EMBL/GenBank/DDBJ whole genome shotgun (WGS) entry which is preliminary data.</text>
</comment>
<evidence type="ECO:0000313" key="7">
    <source>
        <dbReference type="EMBL" id="MBC8611580.1"/>
    </source>
</evidence>
<dbReference type="GO" id="GO:0005524">
    <property type="term" value="F:ATP binding"/>
    <property type="evidence" value="ECO:0007669"/>
    <property type="project" value="UniProtKB-KW"/>
</dbReference>
<dbReference type="AlphaFoldDB" id="A0A8J6P8F4"/>
<dbReference type="CDD" id="cd03230">
    <property type="entry name" value="ABC_DR_subfamily_A"/>
    <property type="match status" value="1"/>
</dbReference>
<dbReference type="Gene3D" id="3.40.50.300">
    <property type="entry name" value="P-loop containing nucleotide triphosphate hydrolases"/>
    <property type="match status" value="1"/>
</dbReference>
<evidence type="ECO:0000256" key="5">
    <source>
        <dbReference type="SAM" id="MobiDB-lite"/>
    </source>
</evidence>
<dbReference type="Pfam" id="PF00005">
    <property type="entry name" value="ABC_tran"/>
    <property type="match status" value="1"/>
</dbReference>
<protein>
    <submittedName>
        <fullName evidence="7">ATP-binding cassette domain-containing protein</fullName>
    </submittedName>
</protein>
<evidence type="ECO:0000259" key="6">
    <source>
        <dbReference type="PROSITE" id="PS50893"/>
    </source>
</evidence>
<dbReference type="Proteomes" id="UP000632659">
    <property type="component" value="Unassembled WGS sequence"/>
</dbReference>
<keyword evidence="2" id="KW-0813">Transport</keyword>